<evidence type="ECO:0000313" key="3">
    <source>
        <dbReference type="Proteomes" id="UP000604046"/>
    </source>
</evidence>
<feature type="region of interest" description="Disordered" evidence="1">
    <location>
        <begin position="28"/>
        <end position="84"/>
    </location>
</feature>
<comment type="caution">
    <text evidence="2">The sequence shown here is derived from an EMBL/GenBank/DDBJ whole genome shotgun (WGS) entry which is preliminary data.</text>
</comment>
<evidence type="ECO:0000256" key="1">
    <source>
        <dbReference type="SAM" id="MobiDB-lite"/>
    </source>
</evidence>
<dbReference type="Proteomes" id="UP000604046">
    <property type="component" value="Unassembled WGS sequence"/>
</dbReference>
<reference evidence="2" key="1">
    <citation type="submission" date="2021-02" db="EMBL/GenBank/DDBJ databases">
        <authorList>
            <person name="Dougan E. K."/>
            <person name="Rhodes N."/>
            <person name="Thang M."/>
            <person name="Chan C."/>
        </authorList>
    </citation>
    <scope>NUCLEOTIDE SEQUENCE</scope>
</reference>
<sequence length="115" mass="12533">MREWQAGQPVEAALYQIMSLSEFLEELTVTTKQPATEEGEEEEDASQAAESFEVPEAAAVYVQESADTDQDDDRELPALLQNNRSTDAETLEAVEAVPVGRDAVLAHALGRADQP</sequence>
<keyword evidence="3" id="KW-1185">Reference proteome</keyword>
<organism evidence="2 3">
    <name type="scientific">Symbiodinium natans</name>
    <dbReference type="NCBI Taxonomy" id="878477"/>
    <lineage>
        <taxon>Eukaryota</taxon>
        <taxon>Sar</taxon>
        <taxon>Alveolata</taxon>
        <taxon>Dinophyceae</taxon>
        <taxon>Suessiales</taxon>
        <taxon>Symbiodiniaceae</taxon>
        <taxon>Symbiodinium</taxon>
    </lineage>
</organism>
<accession>A0A812UQ09</accession>
<proteinExistence type="predicted"/>
<dbReference type="AlphaFoldDB" id="A0A812UQ09"/>
<name>A0A812UQ09_9DINO</name>
<gene>
    <name evidence="2" type="primary">Tmtc3</name>
    <name evidence="2" type="ORF">SNAT2548_LOCUS32892</name>
</gene>
<evidence type="ECO:0000313" key="2">
    <source>
        <dbReference type="EMBL" id="CAE7576616.1"/>
    </source>
</evidence>
<dbReference type="EMBL" id="CAJNDS010002732">
    <property type="protein sequence ID" value="CAE7576616.1"/>
    <property type="molecule type" value="Genomic_DNA"/>
</dbReference>
<protein>
    <submittedName>
        <fullName evidence="2">Tmtc3 protein</fullName>
    </submittedName>
</protein>